<comment type="caution">
    <text evidence="3">The sequence shown here is derived from an EMBL/GenBank/DDBJ whole genome shotgun (WGS) entry which is preliminary data.</text>
</comment>
<evidence type="ECO:0000259" key="2">
    <source>
        <dbReference type="SMART" id="SM00244"/>
    </source>
</evidence>
<dbReference type="Pfam" id="PF01145">
    <property type="entry name" value="Band_7"/>
    <property type="match status" value="1"/>
</dbReference>
<dbReference type="PANTHER" id="PTHR43327">
    <property type="entry name" value="STOMATIN-LIKE PROTEIN 2, MITOCHONDRIAL"/>
    <property type="match status" value="1"/>
</dbReference>
<dbReference type="GO" id="GO:0005886">
    <property type="term" value="C:plasma membrane"/>
    <property type="evidence" value="ECO:0007669"/>
    <property type="project" value="UniProtKB-ARBA"/>
</dbReference>
<dbReference type="InterPro" id="IPR050710">
    <property type="entry name" value="Band7/mec-2_domain"/>
</dbReference>
<dbReference type="InterPro" id="IPR001107">
    <property type="entry name" value="Band_7"/>
</dbReference>
<sequence>MTEVSLIVIVLVVIAIVKGVRIVPQGEEWVVERLGKFAGILTPGLHVINPILSSVSYKVTTKDIILDVPEQEVITRDNAVILANAVAFIKVTNIERAVYGIENFREAMRNMVQTSLRSIIGGMDLNHALTSRDRIKAELKEAIADEALDWGLTVKSVEIQDIKPSANMQDAMERQAAAERERVAVVTEAEGAKQSLILNAEARLEAARKDAEAQMVGAKASAEAIKMIAEAVKENNTSATFLLGDRYIQSLQKMADSSNSKIVVMPGDVVSAVKNLVGGGK</sequence>
<name>A0A3E0M7T6_MICAE</name>
<gene>
    <name evidence="3" type="ORF">DWQ56_16465</name>
</gene>
<dbReference type="Proteomes" id="UP000256301">
    <property type="component" value="Unassembled WGS sequence"/>
</dbReference>
<dbReference type="SMART" id="SM00244">
    <property type="entry name" value="PHB"/>
    <property type="match status" value="1"/>
</dbReference>
<dbReference type="SUPFAM" id="SSF117892">
    <property type="entry name" value="Band 7/SPFH domain"/>
    <property type="match status" value="1"/>
</dbReference>
<dbReference type="AlphaFoldDB" id="A0A3E0M7T6"/>
<reference evidence="3 4" key="1">
    <citation type="submission" date="2017-08" db="EMBL/GenBank/DDBJ databases">
        <title>Functional genomic and metabolic studies of the symbiotic interactions of six Microcystis-dominated communities.</title>
        <authorList>
            <person name="Li Q."/>
            <person name="Lin F."/>
        </authorList>
    </citation>
    <scope>NUCLEOTIDE SEQUENCE [LARGE SCALE GENOMIC DNA]</scope>
    <source>
        <strain evidence="3">DA14</strain>
    </source>
</reference>
<organism evidence="3 4">
    <name type="scientific">Microcystis aeruginosa DA14</name>
    <dbReference type="NCBI Taxonomy" id="1987506"/>
    <lineage>
        <taxon>Bacteria</taxon>
        <taxon>Bacillati</taxon>
        <taxon>Cyanobacteriota</taxon>
        <taxon>Cyanophyceae</taxon>
        <taxon>Oscillatoriophycideae</taxon>
        <taxon>Chroococcales</taxon>
        <taxon>Microcystaceae</taxon>
        <taxon>Microcystis</taxon>
    </lineage>
</organism>
<accession>A0A3E0M7T6</accession>
<dbReference type="GO" id="GO:0098552">
    <property type="term" value="C:side of membrane"/>
    <property type="evidence" value="ECO:0007669"/>
    <property type="project" value="UniProtKB-ARBA"/>
</dbReference>
<dbReference type="PANTHER" id="PTHR43327:SF10">
    <property type="entry name" value="STOMATIN-LIKE PROTEIN 2, MITOCHONDRIAL"/>
    <property type="match status" value="1"/>
</dbReference>
<proteinExistence type="inferred from homology"/>
<dbReference type="EMBL" id="QQWE01000005">
    <property type="protein sequence ID" value="REJ55841.1"/>
    <property type="molecule type" value="Genomic_DNA"/>
</dbReference>
<evidence type="ECO:0000256" key="1">
    <source>
        <dbReference type="ARBA" id="ARBA00008164"/>
    </source>
</evidence>
<evidence type="ECO:0000313" key="4">
    <source>
        <dbReference type="Proteomes" id="UP000256301"/>
    </source>
</evidence>
<dbReference type="GO" id="GO:0007005">
    <property type="term" value="P:mitochondrion organization"/>
    <property type="evidence" value="ECO:0007669"/>
    <property type="project" value="TreeGrafter"/>
</dbReference>
<dbReference type="FunFam" id="3.30.479.30:FF:000004">
    <property type="entry name" value="Putative membrane protease family, stomatin"/>
    <property type="match status" value="1"/>
</dbReference>
<evidence type="ECO:0000313" key="3">
    <source>
        <dbReference type="EMBL" id="REJ55841.1"/>
    </source>
</evidence>
<dbReference type="InterPro" id="IPR001972">
    <property type="entry name" value="Stomatin_HflK_fam"/>
</dbReference>
<comment type="similarity">
    <text evidence="1">Belongs to the band 7/mec-2 family.</text>
</comment>
<dbReference type="Gene3D" id="3.30.479.30">
    <property type="entry name" value="Band 7 domain"/>
    <property type="match status" value="1"/>
</dbReference>
<dbReference type="CDD" id="cd08829">
    <property type="entry name" value="SPFH_paraslipin"/>
    <property type="match status" value="1"/>
</dbReference>
<dbReference type="PRINTS" id="PR00721">
    <property type="entry name" value="STOMATIN"/>
</dbReference>
<dbReference type="InterPro" id="IPR036013">
    <property type="entry name" value="Band_7/SPFH_dom_sf"/>
</dbReference>
<protein>
    <submittedName>
        <fullName evidence="3">SPFH/Band 7/PHB domain protein</fullName>
    </submittedName>
</protein>
<feature type="domain" description="Band 7" evidence="2">
    <location>
        <begin position="18"/>
        <end position="176"/>
    </location>
</feature>